<name>A0ACB6ZG04_THEGA</name>
<reference evidence="1" key="1">
    <citation type="submission" date="2019-10" db="EMBL/GenBank/DDBJ databases">
        <authorList>
            <consortium name="DOE Joint Genome Institute"/>
            <person name="Kuo A."/>
            <person name="Miyauchi S."/>
            <person name="Kiss E."/>
            <person name="Drula E."/>
            <person name="Kohler A."/>
            <person name="Sanchez-Garcia M."/>
            <person name="Andreopoulos B."/>
            <person name="Barry K.W."/>
            <person name="Bonito G."/>
            <person name="Buee M."/>
            <person name="Carver A."/>
            <person name="Chen C."/>
            <person name="Cichocki N."/>
            <person name="Clum A."/>
            <person name="Culley D."/>
            <person name="Crous P.W."/>
            <person name="Fauchery L."/>
            <person name="Girlanda M."/>
            <person name="Hayes R."/>
            <person name="Keri Z."/>
            <person name="Labutti K."/>
            <person name="Lipzen A."/>
            <person name="Lombard V."/>
            <person name="Magnuson J."/>
            <person name="Maillard F."/>
            <person name="Morin E."/>
            <person name="Murat C."/>
            <person name="Nolan M."/>
            <person name="Ohm R."/>
            <person name="Pangilinan J."/>
            <person name="Pereira M."/>
            <person name="Perotto S."/>
            <person name="Peter M."/>
            <person name="Riley R."/>
            <person name="Sitrit Y."/>
            <person name="Stielow B."/>
            <person name="Szollosi G."/>
            <person name="Zifcakova L."/>
            <person name="Stursova M."/>
            <person name="Spatafora J.W."/>
            <person name="Tedersoo L."/>
            <person name="Vaario L.-M."/>
            <person name="Yamada A."/>
            <person name="Yan M."/>
            <person name="Wang P."/>
            <person name="Xu J."/>
            <person name="Bruns T."/>
            <person name="Baldrian P."/>
            <person name="Vilgalys R."/>
            <person name="Henrissat B."/>
            <person name="Grigoriev I.V."/>
            <person name="Hibbett D."/>
            <person name="Nagy L.G."/>
            <person name="Martin F.M."/>
        </authorList>
    </citation>
    <scope>NUCLEOTIDE SEQUENCE</scope>
    <source>
        <strain evidence="1">P2</strain>
    </source>
</reference>
<evidence type="ECO:0000313" key="1">
    <source>
        <dbReference type="EMBL" id="KAF9648504.1"/>
    </source>
</evidence>
<sequence length="481" mass="52992">MPYANPIVIQDDLLSAIPPDQDDRAIFSEVMLSRLNIVSQCLANAEAAMVSVTLSTMAELDDLFASLDLESSGPPAQVECVVSPTQWLLDNLHNPYPSGAAKRAMEESPELCSRTVNEWFARARQRIGWTRLLRDRFSGCRSAATDAAFRAFVRDDPRSPLDAELYAAFMAVKAHANLVYAPLSPGILDITPHPSLPSRSPSATPSLTHSSDSEDSDDDASQPSRKRKRSFSELSSDPHPISSMPRKRRSTPSPERTSHIPFLSTTLTQNISSPPRSRKRRLSESNSDEPTVKKPRRVDWAPRKQTISDPLPLPTLSFDWESWCTEAFVLPPSATTNHLVPDALDFELFNFEAFPASQPTDTTDSPAGTCLEFPEQPGGWVDSLFITPSQAEKGPWSASWEDFFNFELPCHSSPLPSLTPSLTNSPSSPNTQWSLSPPELPYFDSLESTLFDFSSPSLFKIPTLYPADGVEVALNGSPLIS</sequence>
<dbReference type="Proteomes" id="UP000886501">
    <property type="component" value="Unassembled WGS sequence"/>
</dbReference>
<protein>
    <submittedName>
        <fullName evidence="1">Uncharacterized protein</fullName>
    </submittedName>
</protein>
<dbReference type="EMBL" id="MU118012">
    <property type="protein sequence ID" value="KAF9648504.1"/>
    <property type="molecule type" value="Genomic_DNA"/>
</dbReference>
<accession>A0ACB6ZG04</accession>
<gene>
    <name evidence="1" type="ORF">BDM02DRAFT_3115268</name>
</gene>
<reference evidence="1" key="2">
    <citation type="journal article" date="2020" name="Nat. Commun.">
        <title>Large-scale genome sequencing of mycorrhizal fungi provides insights into the early evolution of symbiotic traits.</title>
        <authorList>
            <person name="Miyauchi S."/>
            <person name="Kiss E."/>
            <person name="Kuo A."/>
            <person name="Drula E."/>
            <person name="Kohler A."/>
            <person name="Sanchez-Garcia M."/>
            <person name="Morin E."/>
            <person name="Andreopoulos B."/>
            <person name="Barry K.W."/>
            <person name="Bonito G."/>
            <person name="Buee M."/>
            <person name="Carver A."/>
            <person name="Chen C."/>
            <person name="Cichocki N."/>
            <person name="Clum A."/>
            <person name="Culley D."/>
            <person name="Crous P.W."/>
            <person name="Fauchery L."/>
            <person name="Girlanda M."/>
            <person name="Hayes R.D."/>
            <person name="Keri Z."/>
            <person name="LaButti K."/>
            <person name="Lipzen A."/>
            <person name="Lombard V."/>
            <person name="Magnuson J."/>
            <person name="Maillard F."/>
            <person name="Murat C."/>
            <person name="Nolan M."/>
            <person name="Ohm R.A."/>
            <person name="Pangilinan J."/>
            <person name="Pereira M.F."/>
            <person name="Perotto S."/>
            <person name="Peter M."/>
            <person name="Pfister S."/>
            <person name="Riley R."/>
            <person name="Sitrit Y."/>
            <person name="Stielow J.B."/>
            <person name="Szollosi G."/>
            <person name="Zifcakova L."/>
            <person name="Stursova M."/>
            <person name="Spatafora J.W."/>
            <person name="Tedersoo L."/>
            <person name="Vaario L.M."/>
            <person name="Yamada A."/>
            <person name="Yan M."/>
            <person name="Wang P."/>
            <person name="Xu J."/>
            <person name="Bruns T."/>
            <person name="Baldrian P."/>
            <person name="Vilgalys R."/>
            <person name="Dunand C."/>
            <person name="Henrissat B."/>
            <person name="Grigoriev I.V."/>
            <person name="Hibbett D."/>
            <person name="Nagy L.G."/>
            <person name="Martin F.M."/>
        </authorList>
    </citation>
    <scope>NUCLEOTIDE SEQUENCE</scope>
    <source>
        <strain evidence="1">P2</strain>
    </source>
</reference>
<comment type="caution">
    <text evidence="1">The sequence shown here is derived from an EMBL/GenBank/DDBJ whole genome shotgun (WGS) entry which is preliminary data.</text>
</comment>
<organism evidence="1 2">
    <name type="scientific">Thelephora ganbajun</name>
    <name type="common">Ganba fungus</name>
    <dbReference type="NCBI Taxonomy" id="370292"/>
    <lineage>
        <taxon>Eukaryota</taxon>
        <taxon>Fungi</taxon>
        <taxon>Dikarya</taxon>
        <taxon>Basidiomycota</taxon>
        <taxon>Agaricomycotina</taxon>
        <taxon>Agaricomycetes</taxon>
        <taxon>Thelephorales</taxon>
        <taxon>Thelephoraceae</taxon>
        <taxon>Thelephora</taxon>
    </lineage>
</organism>
<proteinExistence type="predicted"/>
<keyword evidence="2" id="KW-1185">Reference proteome</keyword>
<evidence type="ECO:0000313" key="2">
    <source>
        <dbReference type="Proteomes" id="UP000886501"/>
    </source>
</evidence>